<gene>
    <name evidence="2" type="primary">narJ</name>
    <name evidence="2" type="ORF">HGA03_03180</name>
</gene>
<dbReference type="Gene3D" id="1.10.3480.10">
    <property type="entry name" value="TorD-like"/>
    <property type="match status" value="1"/>
</dbReference>
<dbReference type="GO" id="GO:0016530">
    <property type="term" value="F:metallochaperone activity"/>
    <property type="evidence" value="ECO:0007669"/>
    <property type="project" value="TreeGrafter"/>
</dbReference>
<dbReference type="GO" id="GO:0051131">
    <property type="term" value="P:chaperone-mediated protein complex assembly"/>
    <property type="evidence" value="ECO:0007669"/>
    <property type="project" value="InterPro"/>
</dbReference>
<comment type="caution">
    <text evidence="2">The sequence shown here is derived from an EMBL/GenBank/DDBJ whole genome shotgun (WGS) entry which is preliminary data.</text>
</comment>
<dbReference type="Pfam" id="PF02613">
    <property type="entry name" value="Nitrate_red_del"/>
    <property type="match status" value="1"/>
</dbReference>
<evidence type="ECO:0000313" key="2">
    <source>
        <dbReference type="EMBL" id="NKY21663.1"/>
    </source>
</evidence>
<name>A0A7X6KT47_9CELL</name>
<dbReference type="RefSeq" id="WP_168628722.1">
    <property type="nucleotide sequence ID" value="NZ_BONL01000010.1"/>
</dbReference>
<keyword evidence="3" id="KW-1185">Reference proteome</keyword>
<dbReference type="InterPro" id="IPR020945">
    <property type="entry name" value="DMSO/NO3_reduct_chaperone"/>
</dbReference>
<dbReference type="InterPro" id="IPR036411">
    <property type="entry name" value="TorD-like_sf"/>
</dbReference>
<dbReference type="GO" id="GO:0051082">
    <property type="term" value="F:unfolded protein binding"/>
    <property type="evidence" value="ECO:0007669"/>
    <property type="project" value="InterPro"/>
</dbReference>
<dbReference type="NCBIfam" id="TIGR00684">
    <property type="entry name" value="narJ"/>
    <property type="match status" value="1"/>
</dbReference>
<evidence type="ECO:0000256" key="1">
    <source>
        <dbReference type="ARBA" id="ARBA00023063"/>
    </source>
</evidence>
<dbReference type="EMBL" id="JAAXOX010000001">
    <property type="protein sequence ID" value="NKY21663.1"/>
    <property type="molecule type" value="Genomic_DNA"/>
</dbReference>
<organism evidence="2 3">
    <name type="scientific">Cellulomonas denverensis</name>
    <dbReference type="NCBI Taxonomy" id="264297"/>
    <lineage>
        <taxon>Bacteria</taxon>
        <taxon>Bacillati</taxon>
        <taxon>Actinomycetota</taxon>
        <taxon>Actinomycetes</taxon>
        <taxon>Micrococcales</taxon>
        <taxon>Cellulomonadaceae</taxon>
        <taxon>Cellulomonas</taxon>
    </lineage>
</organism>
<dbReference type="InterPro" id="IPR003765">
    <property type="entry name" value="NO3_reductase_chaperone_NarJ"/>
</dbReference>
<proteinExistence type="predicted"/>
<dbReference type="PANTHER" id="PTHR43680">
    <property type="entry name" value="NITRATE REDUCTASE MOLYBDENUM COFACTOR ASSEMBLY CHAPERONE"/>
    <property type="match status" value="1"/>
</dbReference>
<protein>
    <submittedName>
        <fullName evidence="2">Nitrate reductase molybdenum cofactor assembly chaperone</fullName>
    </submittedName>
</protein>
<dbReference type="Proteomes" id="UP000581206">
    <property type="component" value="Unassembled WGS sequence"/>
</dbReference>
<dbReference type="PANTHER" id="PTHR43680:SF2">
    <property type="entry name" value="NITRATE REDUCTASE MOLYBDENUM COFACTOR ASSEMBLY CHAPERONE NARJ"/>
    <property type="match status" value="1"/>
</dbReference>
<evidence type="ECO:0000313" key="3">
    <source>
        <dbReference type="Proteomes" id="UP000581206"/>
    </source>
</evidence>
<sequence length="259" mass="28096">MSTAVTRRPRFPLRRSRRRDLPEVPGRADVLALSALVLAYPDDDFLAAAGDLGTAIHALPASPAADRLRAFWAETAEWDPEQWREHYVQTFDLRRSTAPYLTYYLHGDTRRRGAALLALKQTYRACGFVPPEDELPDHLPVVLEFAARAGTGAGESALRAHRAGFEVLRQELTRRESPYHRVLDAVAVVLGPVADAVRRRADAIALAGPPADDAGLGAPLPGYGEGMPYPPSAACAPARTAAVPLEFPTTRPAPRPEGP</sequence>
<reference evidence="2 3" key="1">
    <citation type="submission" date="2020-04" db="EMBL/GenBank/DDBJ databases">
        <title>MicrobeNet Type strains.</title>
        <authorList>
            <person name="Nicholson A.C."/>
        </authorList>
    </citation>
    <scope>NUCLEOTIDE SEQUENCE [LARGE SCALE GENOMIC DNA]</scope>
    <source>
        <strain evidence="2 3">ATCC BAA-788</strain>
    </source>
</reference>
<dbReference type="AlphaFoldDB" id="A0A7X6KT47"/>
<accession>A0A7X6KT47</accession>
<dbReference type="SUPFAM" id="SSF89155">
    <property type="entry name" value="TorD-like"/>
    <property type="match status" value="1"/>
</dbReference>
<keyword evidence="1" id="KW-0534">Nitrate assimilation</keyword>
<dbReference type="GO" id="GO:0042128">
    <property type="term" value="P:nitrate assimilation"/>
    <property type="evidence" value="ECO:0007669"/>
    <property type="project" value="UniProtKB-KW"/>
</dbReference>